<evidence type="ECO:0000313" key="2">
    <source>
        <dbReference type="EMBL" id="KAF3068043.1"/>
    </source>
</evidence>
<feature type="region of interest" description="Disordered" evidence="1">
    <location>
        <begin position="201"/>
        <end position="233"/>
    </location>
</feature>
<organism evidence="2 3">
    <name type="scientific">Trichoderma lentiforme</name>
    <dbReference type="NCBI Taxonomy" id="1567552"/>
    <lineage>
        <taxon>Eukaryota</taxon>
        <taxon>Fungi</taxon>
        <taxon>Dikarya</taxon>
        <taxon>Ascomycota</taxon>
        <taxon>Pezizomycotina</taxon>
        <taxon>Sordariomycetes</taxon>
        <taxon>Hypocreomycetidae</taxon>
        <taxon>Hypocreales</taxon>
        <taxon>Hypocreaceae</taxon>
        <taxon>Trichoderma</taxon>
    </lineage>
</organism>
<feature type="region of interest" description="Disordered" evidence="1">
    <location>
        <begin position="83"/>
        <end position="132"/>
    </location>
</feature>
<comment type="caution">
    <text evidence="2">The sequence shown here is derived from an EMBL/GenBank/DDBJ whole genome shotgun (WGS) entry which is preliminary data.</text>
</comment>
<feature type="compositionally biased region" description="Basic and acidic residues" evidence="1">
    <location>
        <begin position="107"/>
        <end position="117"/>
    </location>
</feature>
<name>A0A9P4XBZ4_9HYPO</name>
<evidence type="ECO:0000313" key="3">
    <source>
        <dbReference type="Proteomes" id="UP000801864"/>
    </source>
</evidence>
<gene>
    <name evidence="2" type="ORF">CFAM422_008065</name>
</gene>
<dbReference type="EMBL" id="QLNT01000014">
    <property type="protein sequence ID" value="KAF3068043.1"/>
    <property type="molecule type" value="Genomic_DNA"/>
</dbReference>
<dbReference type="Proteomes" id="UP000801864">
    <property type="component" value="Unassembled WGS sequence"/>
</dbReference>
<reference evidence="2 3" key="1">
    <citation type="submission" date="2018-06" db="EMBL/GenBank/DDBJ databases">
        <title>Genome analysis of cellulolytic fungus Trichoderma lentiforme CFAM-422.</title>
        <authorList>
            <person name="Steindorff A.S."/>
            <person name="Formighieri E.F."/>
            <person name="Midorikawa G.E.O."/>
            <person name="Tamietti M.S."/>
            <person name="Ramos E.Z."/>
            <person name="Silva A.S."/>
            <person name="Bon E.P.S."/>
            <person name="Mendes T.D."/>
            <person name="Damaso M.C.T."/>
            <person name="Favaro L.C.L."/>
        </authorList>
    </citation>
    <scope>NUCLEOTIDE SEQUENCE [LARGE SCALE GENOMIC DNA]</scope>
    <source>
        <strain evidence="2 3">CFAM-422</strain>
    </source>
</reference>
<feature type="non-terminal residue" evidence="2">
    <location>
        <position position="471"/>
    </location>
</feature>
<dbReference type="AlphaFoldDB" id="A0A9P4XBZ4"/>
<sequence length="471" mass="52436">SWTWDNQIRCAVIAISAAEASQYGRNTVVLVEWMDEVSVQTTPNTLQQKAHLDGGSQSYRHGWRRSSFNSSWFEREARTSHLFGKSTQCHPRRDEKYHRHGPSTVPKDADDGGERLQRGGQAQETSSESSGTAKHILSWLSRTQYPALSFAMSFARMLTNMSDRNRRCYQPLAQTQLGMTGSADERKRLGGDQRAACFVSRGAGVTRRRPDRAESKLPQSAADGRPPGTSGTSTYLKRAYRYLQHLLVLRHLASMDAGTKRFLAVIAPLSRASIHRILKKRAREQDGRDGGRLGLSFPGSSSTVGRARWPKWQTNGILRLRAHPTHATMDGCTPSRRRITTTANHLRPVRHASGAPCIILHFRSSGAAASLQDPTWHCTVQALRCETECFYAGLHRRPTRLGLEAAWRRRTWDMGLTEPGKLPCRQVESSRTPGPKQAVTTVIVPAHRRPVFDSGCCFDGNSGPSTSQKLS</sequence>
<proteinExistence type="predicted"/>
<evidence type="ECO:0000256" key="1">
    <source>
        <dbReference type="SAM" id="MobiDB-lite"/>
    </source>
</evidence>
<protein>
    <submittedName>
        <fullName evidence="2">Uncharacterized protein</fullName>
    </submittedName>
</protein>
<feature type="compositionally biased region" description="Polar residues" evidence="1">
    <location>
        <begin position="120"/>
        <end position="132"/>
    </location>
</feature>
<keyword evidence="3" id="KW-1185">Reference proteome</keyword>
<accession>A0A9P4XBZ4</accession>